<dbReference type="CDD" id="cd18684">
    <property type="entry name" value="PIN_VapC-like"/>
    <property type="match status" value="1"/>
</dbReference>
<accession>A0A497F3V4</accession>
<comment type="caution">
    <text evidence="2">The sequence shown here is derived from an EMBL/GenBank/DDBJ whole genome shotgun (WGS) entry which is preliminary data.</text>
</comment>
<dbReference type="Pfam" id="PF01850">
    <property type="entry name" value="PIN"/>
    <property type="match status" value="1"/>
</dbReference>
<name>A0A497F3V4_9CREN</name>
<dbReference type="Proteomes" id="UP000269499">
    <property type="component" value="Unassembled WGS sequence"/>
</dbReference>
<dbReference type="PANTHER" id="PTHR39664:SF2">
    <property type="entry name" value="NUCLEIC ACID-BINDING PROTEIN, CONTAINING PIN DOMAIN-RELATED"/>
    <property type="match status" value="1"/>
</dbReference>
<dbReference type="InterPro" id="IPR002716">
    <property type="entry name" value="PIN_dom"/>
</dbReference>
<proteinExistence type="predicted"/>
<dbReference type="Gene3D" id="3.40.50.1010">
    <property type="entry name" value="5'-nuclease"/>
    <property type="match status" value="1"/>
</dbReference>
<dbReference type="SMART" id="SM00670">
    <property type="entry name" value="PINc"/>
    <property type="match status" value="1"/>
</dbReference>
<evidence type="ECO:0000313" key="2">
    <source>
        <dbReference type="EMBL" id="RLE53580.1"/>
    </source>
</evidence>
<dbReference type="SUPFAM" id="SSF88723">
    <property type="entry name" value="PIN domain-like"/>
    <property type="match status" value="1"/>
</dbReference>
<gene>
    <name evidence="2" type="ORF">DRJ26_03195</name>
</gene>
<dbReference type="EMBL" id="QMRA01000060">
    <property type="protein sequence ID" value="RLE53580.1"/>
    <property type="molecule type" value="Genomic_DNA"/>
</dbReference>
<dbReference type="AlphaFoldDB" id="A0A497F3V4"/>
<evidence type="ECO:0000259" key="1">
    <source>
        <dbReference type="SMART" id="SM00670"/>
    </source>
</evidence>
<protein>
    <submittedName>
        <fullName evidence="2">PIN domain nuclease</fullName>
    </submittedName>
</protein>
<sequence>MPRLGAVIDTNVLVFDTFEDSDHCEEASSLLDSLEEWFIPSMVVHEYVWALRGLGLSFEKARGKVCEYILDPRATLVPVEFSDILFSLEYAKSFDEYNDLVILSIASRRTRRIATFDQKLRKRAERMGIEVLP</sequence>
<feature type="domain" description="PIN" evidence="1">
    <location>
        <begin position="4"/>
        <end position="122"/>
    </location>
</feature>
<reference evidence="2 3" key="1">
    <citation type="submission" date="2018-06" db="EMBL/GenBank/DDBJ databases">
        <title>Extensive metabolic versatility and redundancy in microbially diverse, dynamic hydrothermal sediments.</title>
        <authorList>
            <person name="Dombrowski N."/>
            <person name="Teske A."/>
            <person name="Baker B.J."/>
        </authorList>
    </citation>
    <scope>NUCLEOTIDE SEQUENCE [LARGE SCALE GENOMIC DNA]</scope>
    <source>
        <strain evidence="2">B20_G2</strain>
    </source>
</reference>
<dbReference type="InterPro" id="IPR029060">
    <property type="entry name" value="PIN-like_dom_sf"/>
</dbReference>
<organism evidence="2 3">
    <name type="scientific">Thermoproteota archaeon</name>
    <dbReference type="NCBI Taxonomy" id="2056631"/>
    <lineage>
        <taxon>Archaea</taxon>
        <taxon>Thermoproteota</taxon>
    </lineage>
</organism>
<evidence type="ECO:0000313" key="3">
    <source>
        <dbReference type="Proteomes" id="UP000269499"/>
    </source>
</evidence>
<dbReference type="PANTHER" id="PTHR39664">
    <property type="match status" value="1"/>
</dbReference>